<keyword evidence="4" id="KW-0614">Plasmid</keyword>
<dbReference type="PANTHER" id="PTHR43775:SF37">
    <property type="entry name" value="SI:DKEY-61P9.11"/>
    <property type="match status" value="1"/>
</dbReference>
<dbReference type="PROSITE" id="PS00012">
    <property type="entry name" value="PHOSPHOPANTETHEINE"/>
    <property type="match status" value="1"/>
</dbReference>
<dbReference type="SMART" id="SM01294">
    <property type="entry name" value="PKS_PP_betabranch"/>
    <property type="match status" value="2"/>
</dbReference>
<dbReference type="AlphaFoldDB" id="A0AAU8J661"/>
<evidence type="ECO:0000256" key="1">
    <source>
        <dbReference type="ARBA" id="ARBA00022450"/>
    </source>
</evidence>
<dbReference type="InterPro" id="IPR036736">
    <property type="entry name" value="ACP-like_sf"/>
</dbReference>
<proteinExistence type="predicted"/>
<dbReference type="EMBL" id="CP159535">
    <property type="protein sequence ID" value="XCJ75942.1"/>
    <property type="molecule type" value="Genomic_DNA"/>
</dbReference>
<keyword evidence="2" id="KW-0597">Phosphoprotein</keyword>
<dbReference type="GO" id="GO:0006633">
    <property type="term" value="P:fatty acid biosynthetic process"/>
    <property type="evidence" value="ECO:0007669"/>
    <property type="project" value="TreeGrafter"/>
</dbReference>
<dbReference type="GO" id="GO:0004312">
    <property type="term" value="F:fatty acid synthase activity"/>
    <property type="evidence" value="ECO:0007669"/>
    <property type="project" value="TreeGrafter"/>
</dbReference>
<dbReference type="Gene3D" id="1.10.1200.10">
    <property type="entry name" value="ACP-like"/>
    <property type="match status" value="2"/>
</dbReference>
<sequence>MTSEPRTTWHEASAGATADVLAGVTGELAAVLRVEPARIDPHRRFQAFGLDSIRTAELVAAVNARFGTGVMAAALYDHPTPDALARHVRTLLPAPRAARTESEVRATLRAQLADILRCDPRDIDPAVPFPQLGLDSLLAGEFVARVNDAFGLCERPATLYDHRDLAAMAAHIAGVPAGAGPAAPRPVDAAVPPAPPALTPDEVTALLDAVRADMLTVDEATALLASRSA</sequence>
<feature type="domain" description="Carrier" evidence="3">
    <location>
        <begin position="15"/>
        <end position="92"/>
    </location>
</feature>
<evidence type="ECO:0000259" key="3">
    <source>
        <dbReference type="PROSITE" id="PS50075"/>
    </source>
</evidence>
<organism evidence="4">
    <name type="scientific">Streptomyces tabacisoli</name>
    <dbReference type="NCBI Taxonomy" id="3156398"/>
    <lineage>
        <taxon>Bacteria</taxon>
        <taxon>Bacillati</taxon>
        <taxon>Actinomycetota</taxon>
        <taxon>Actinomycetes</taxon>
        <taxon>Kitasatosporales</taxon>
        <taxon>Streptomycetaceae</taxon>
        <taxon>Streptomyces</taxon>
    </lineage>
</organism>
<gene>
    <name evidence="4" type="ORF">ABII15_38595</name>
</gene>
<evidence type="ECO:0000313" key="4">
    <source>
        <dbReference type="EMBL" id="XCJ75942.1"/>
    </source>
</evidence>
<name>A0AAU8J661_9ACTN</name>
<reference evidence="4" key="1">
    <citation type="submission" date="2024-06" db="EMBL/GenBank/DDBJ databases">
        <title>Streptomyces sp. strain HUAS MG91 genome sequences.</title>
        <authorList>
            <person name="Mo P."/>
        </authorList>
    </citation>
    <scope>NUCLEOTIDE SEQUENCE</scope>
    <source>
        <strain evidence="4">HUAS MG91</strain>
        <plasmid evidence="4">punmamed1</plasmid>
    </source>
</reference>
<feature type="domain" description="Carrier" evidence="3">
    <location>
        <begin position="99"/>
        <end position="176"/>
    </location>
</feature>
<dbReference type="SMART" id="SM00823">
    <property type="entry name" value="PKS_PP"/>
    <property type="match status" value="2"/>
</dbReference>
<keyword evidence="1" id="KW-0596">Phosphopantetheine</keyword>
<dbReference type="InterPro" id="IPR006162">
    <property type="entry name" value="Ppantetheine_attach_site"/>
</dbReference>
<dbReference type="PROSITE" id="PS50075">
    <property type="entry name" value="CARRIER"/>
    <property type="match status" value="2"/>
</dbReference>
<evidence type="ECO:0000256" key="2">
    <source>
        <dbReference type="ARBA" id="ARBA00022553"/>
    </source>
</evidence>
<dbReference type="InterPro" id="IPR050091">
    <property type="entry name" value="PKS_NRPS_Biosynth_Enz"/>
</dbReference>
<dbReference type="KEGG" id="stac:ABII15_38595"/>
<dbReference type="PANTHER" id="PTHR43775">
    <property type="entry name" value="FATTY ACID SYNTHASE"/>
    <property type="match status" value="1"/>
</dbReference>
<dbReference type="InterPro" id="IPR009081">
    <property type="entry name" value="PP-bd_ACP"/>
</dbReference>
<dbReference type="GO" id="GO:0017000">
    <property type="term" value="P:antibiotic biosynthetic process"/>
    <property type="evidence" value="ECO:0007669"/>
    <property type="project" value="UniProtKB-ARBA"/>
</dbReference>
<dbReference type="InterPro" id="IPR020806">
    <property type="entry name" value="PKS_PP-bd"/>
</dbReference>
<accession>A0AAU8J661</accession>
<protein>
    <submittedName>
        <fullName evidence="4">Acyl carrier protein</fullName>
    </submittedName>
</protein>
<dbReference type="Pfam" id="PF00550">
    <property type="entry name" value="PP-binding"/>
    <property type="match status" value="2"/>
</dbReference>
<dbReference type="SUPFAM" id="SSF47336">
    <property type="entry name" value="ACP-like"/>
    <property type="match status" value="2"/>
</dbReference>
<dbReference type="GO" id="GO:0031177">
    <property type="term" value="F:phosphopantetheine binding"/>
    <property type="evidence" value="ECO:0007669"/>
    <property type="project" value="InterPro"/>
</dbReference>
<dbReference type="RefSeq" id="WP_353947356.1">
    <property type="nucleotide sequence ID" value="NZ_CP159535.1"/>
</dbReference>
<geneLocation type="plasmid" evidence="4">
    <name>punmamed1</name>
</geneLocation>